<sequence length="831" mass="94134">MFTGTQLHTPQAVKKRGWVRFRRFLSIVTITMVSMVILVSGALYIYTGLSLPTTEGELKLVGLKYPVSVYRDERGIPHIEARTERDLYMAQGYVTAQDRLFQMEMFRRIAGGRLAEITTMGDSLDSDKFFRTLQLRRSAEQSLKLLTPETKESLEAYSAGVNAYIKEAKAGFGKLPIEFSMMGFEPEEWNPTDTLLIGKYLAYMMGVNYRGESYRQHLINIVGEDMAKELFPTYPKDGYITIRKNLSKSPDKAVIQNDGKTASLGTFEFGPLLEDPFISAWADRYIGSNGWVVSGKLTLSGKPILSNDPHLFVQTPSIWYETHLILVGDEKRNVIGVTIPGILGIILGHNDKIAWGVTNAQADAQDLFVEKRNPINPRQFEYEGKWMDAEVINETISVKGQKAIEFEILNTVHGPIMNEFIGEGEYRTKKDISLQWTALRPSTDIEAFLAINKSTNYEQFKQALSMLQAPVLNFIFAGDDGTIAYHTAGLIPIRRQGDGVLPTEGWTRKHDWVGFIPFDQLPEAVNPEEGYIVTANNKIVDDSYPHIITKSWAAPYRAQRIAEVIESKKGRLTANDMIQLQTDVLNLQAKQLLPILIPLVEKADLNDIEGKALELLKSWDYKESPDQAAPLVYHFWMDQWNRLVFEYKMTPFVYTRMADKGNVIPEMILKAADGQENSWIKAAGGLKQSSLTSFRKAVEKVIELRGKAPTNWKWGEFHRFGPGHMTFEFVPVLNWFFNPEKYSVGGSETTVWMNAYNEESGNVIYSAPWRQVVDFSDLAGNSKDVLAAGQSEHVRSKWYKNQLKAQATGALYPQHFMPRDYQNSEKLVLLP</sequence>
<dbReference type="RefSeq" id="WP_035289351.1">
    <property type="nucleotide sequence ID" value="NZ_JAPYYP010000035.1"/>
</dbReference>
<dbReference type="Proteomes" id="UP001151071">
    <property type="component" value="Unassembled WGS sequence"/>
</dbReference>
<keyword evidence="5" id="KW-0479">Metal-binding</keyword>
<gene>
    <name evidence="7" type="ORF">O3V59_19805</name>
</gene>
<evidence type="ECO:0000313" key="8">
    <source>
        <dbReference type="Proteomes" id="UP001151071"/>
    </source>
</evidence>
<dbReference type="InterPro" id="IPR023343">
    <property type="entry name" value="Penicillin_amidase_dom1"/>
</dbReference>
<evidence type="ECO:0000256" key="6">
    <source>
        <dbReference type="SAM" id="Phobius"/>
    </source>
</evidence>
<evidence type="ECO:0000256" key="3">
    <source>
        <dbReference type="ARBA" id="ARBA00023145"/>
    </source>
</evidence>
<evidence type="ECO:0000256" key="5">
    <source>
        <dbReference type="PIRSR" id="PIRSR001227-2"/>
    </source>
</evidence>
<dbReference type="GO" id="GO:0016811">
    <property type="term" value="F:hydrolase activity, acting on carbon-nitrogen (but not peptide) bonds, in linear amides"/>
    <property type="evidence" value="ECO:0007669"/>
    <property type="project" value="InterPro"/>
</dbReference>
<keyword evidence="2" id="KW-0378">Hydrolase</keyword>
<dbReference type="Gene3D" id="2.30.120.10">
    <property type="match status" value="1"/>
</dbReference>
<keyword evidence="6" id="KW-0812">Transmembrane</keyword>
<dbReference type="GO" id="GO:0046872">
    <property type="term" value="F:metal ion binding"/>
    <property type="evidence" value="ECO:0007669"/>
    <property type="project" value="UniProtKB-KW"/>
</dbReference>
<dbReference type="InterPro" id="IPR029055">
    <property type="entry name" value="Ntn_hydrolases_N"/>
</dbReference>
<keyword evidence="6" id="KW-1133">Transmembrane helix</keyword>
<dbReference type="InterPro" id="IPR043147">
    <property type="entry name" value="Penicillin_amidase_A-knob"/>
</dbReference>
<comment type="cofactor">
    <cofactor evidence="5">
        <name>Ca(2+)</name>
        <dbReference type="ChEBI" id="CHEBI:29108"/>
    </cofactor>
    <text evidence="5">Binds 1 Ca(2+) ion per dimer.</text>
</comment>
<dbReference type="GO" id="GO:0017000">
    <property type="term" value="P:antibiotic biosynthetic process"/>
    <property type="evidence" value="ECO:0007669"/>
    <property type="project" value="InterPro"/>
</dbReference>
<dbReference type="Gene3D" id="1.10.1400.10">
    <property type="match status" value="1"/>
</dbReference>
<name>A0A9X3TT24_9BACL</name>
<feature type="binding site" evidence="5">
    <location>
        <position position="363"/>
    </location>
    <ligand>
        <name>Ca(2+)</name>
        <dbReference type="ChEBI" id="CHEBI:29108"/>
    </ligand>
</feature>
<comment type="similarity">
    <text evidence="1">Belongs to the peptidase S45 family.</text>
</comment>
<dbReference type="CDD" id="cd03747">
    <property type="entry name" value="Ntn_PGA_like"/>
    <property type="match status" value="1"/>
</dbReference>
<evidence type="ECO:0000313" key="7">
    <source>
        <dbReference type="EMBL" id="MDA5110587.1"/>
    </source>
</evidence>
<dbReference type="PANTHER" id="PTHR34218:SF4">
    <property type="entry name" value="ACYL-HOMOSERINE LACTONE ACYLASE QUIP"/>
    <property type="match status" value="1"/>
</dbReference>
<protein>
    <submittedName>
        <fullName evidence="7">Penicillin acylase family protein</fullName>
    </submittedName>
</protein>
<dbReference type="PIRSF" id="PIRSF001227">
    <property type="entry name" value="Pen_acylase"/>
    <property type="match status" value="1"/>
</dbReference>
<dbReference type="Gene3D" id="1.10.439.10">
    <property type="entry name" value="Penicillin Amidohydrolase, domain 1"/>
    <property type="match status" value="1"/>
</dbReference>
<dbReference type="InterPro" id="IPR043146">
    <property type="entry name" value="Penicillin_amidase_N_B-knob"/>
</dbReference>
<dbReference type="InterPro" id="IPR002692">
    <property type="entry name" value="S45"/>
</dbReference>
<feature type="binding site" evidence="5">
    <location>
        <position position="366"/>
    </location>
    <ligand>
        <name>Ca(2+)</name>
        <dbReference type="ChEBI" id="CHEBI:29108"/>
    </ligand>
</feature>
<evidence type="ECO:0000256" key="1">
    <source>
        <dbReference type="ARBA" id="ARBA00006586"/>
    </source>
</evidence>
<dbReference type="AlphaFoldDB" id="A0A9X3TT24"/>
<feature type="transmembrane region" description="Helical" evidence="6">
    <location>
        <begin position="24"/>
        <end position="46"/>
    </location>
</feature>
<organism evidence="7 8">
    <name type="scientific">Brevibacillus thermoruber</name>
    <dbReference type="NCBI Taxonomy" id="33942"/>
    <lineage>
        <taxon>Bacteria</taxon>
        <taxon>Bacillati</taxon>
        <taxon>Bacillota</taxon>
        <taxon>Bacilli</taxon>
        <taxon>Bacillales</taxon>
        <taxon>Paenibacillaceae</taxon>
        <taxon>Brevibacillus</taxon>
    </lineage>
</organism>
<feature type="binding site" evidence="5">
    <location>
        <position position="212"/>
    </location>
    <ligand>
        <name>Ca(2+)</name>
        <dbReference type="ChEBI" id="CHEBI:29108"/>
    </ligand>
</feature>
<dbReference type="EMBL" id="JAPYYP010000035">
    <property type="protein sequence ID" value="MDA5110587.1"/>
    <property type="molecule type" value="Genomic_DNA"/>
</dbReference>
<dbReference type="InterPro" id="IPR014395">
    <property type="entry name" value="Pen/GL7ACA/AHL_acylase"/>
</dbReference>
<proteinExistence type="inferred from homology"/>
<dbReference type="Pfam" id="PF01804">
    <property type="entry name" value="Penicil_amidase"/>
    <property type="match status" value="1"/>
</dbReference>
<comment type="caution">
    <text evidence="7">The sequence shown here is derived from an EMBL/GenBank/DDBJ whole genome shotgun (WGS) entry which is preliminary data.</text>
</comment>
<evidence type="ECO:0000256" key="4">
    <source>
        <dbReference type="PIRSR" id="PIRSR001227-1"/>
    </source>
</evidence>
<feature type="active site" description="Nucleophile" evidence="4">
    <location>
        <position position="288"/>
    </location>
</feature>
<reference evidence="7" key="1">
    <citation type="submission" date="2022-12" db="EMBL/GenBank/DDBJ databases">
        <title>Draft genome sequence of the thermophilic strain Brevibacillus thermoruber HT42, isolated from Los Humeros, Puebla, Mexico, with biotechnological potential.</title>
        <authorList>
            <person name="Lara Sanchez J."/>
            <person name="Solis Palacios R."/>
            <person name="Bustos Baena A.S."/>
            <person name="Ruz Baez A.E."/>
            <person name="Espinosa Luna G."/>
            <person name="Oliart Ros R.M."/>
        </authorList>
    </citation>
    <scope>NUCLEOTIDE SEQUENCE</scope>
    <source>
        <strain evidence="7">HT42</strain>
    </source>
</reference>
<accession>A0A9X3TT24</accession>
<dbReference type="PANTHER" id="PTHR34218">
    <property type="entry name" value="PEPTIDASE S45 PENICILLIN AMIDASE"/>
    <property type="match status" value="1"/>
</dbReference>
<dbReference type="SUPFAM" id="SSF56235">
    <property type="entry name" value="N-terminal nucleophile aminohydrolases (Ntn hydrolases)"/>
    <property type="match status" value="1"/>
</dbReference>
<dbReference type="Gene3D" id="3.60.20.10">
    <property type="entry name" value="Glutamine Phosphoribosylpyrophosphate, subunit 1, domain 1"/>
    <property type="match status" value="1"/>
</dbReference>
<keyword evidence="8" id="KW-1185">Reference proteome</keyword>
<keyword evidence="3" id="KW-0865">Zymogen</keyword>
<keyword evidence="5" id="KW-0106">Calcium</keyword>
<evidence type="ECO:0000256" key="2">
    <source>
        <dbReference type="ARBA" id="ARBA00022801"/>
    </source>
</evidence>
<keyword evidence="6" id="KW-0472">Membrane</keyword>